<evidence type="ECO:0000313" key="3">
    <source>
        <dbReference type="EMBL" id="MBA2874620.1"/>
    </source>
</evidence>
<protein>
    <submittedName>
        <fullName evidence="3">Flagellar biosynthesis/type III secretory pathway chaperone</fullName>
    </submittedName>
</protein>
<evidence type="ECO:0000256" key="1">
    <source>
        <dbReference type="ARBA" id="ARBA00022795"/>
    </source>
</evidence>
<name>A0A7V9Z630_9BACL</name>
<dbReference type="InterPro" id="IPR007809">
    <property type="entry name" value="FlgN-like"/>
</dbReference>
<dbReference type="RefSeq" id="WP_181555504.1">
    <property type="nucleotide sequence ID" value="NZ_JACDUT010000003.1"/>
</dbReference>
<dbReference type="Proteomes" id="UP000523087">
    <property type="component" value="Unassembled WGS sequence"/>
</dbReference>
<keyword evidence="4" id="KW-1185">Reference proteome</keyword>
<evidence type="ECO:0000313" key="4">
    <source>
        <dbReference type="Proteomes" id="UP000523087"/>
    </source>
</evidence>
<dbReference type="EMBL" id="JACDUT010000003">
    <property type="protein sequence ID" value="MBA2874620.1"/>
    <property type="molecule type" value="Genomic_DNA"/>
</dbReference>
<accession>A0A7V9Z630</accession>
<keyword evidence="1" id="KW-1005">Bacterial flagellum biogenesis</keyword>
<dbReference type="Pfam" id="PF05130">
    <property type="entry name" value="FlgN"/>
    <property type="match status" value="1"/>
</dbReference>
<sequence length="164" mass="18657">MSAKSLIDLLEGHLKLHKGLLQLANKKTESLKKGDIEALTAIMKEEQKYIAAVKQIERERILAVEKILSSLGHTQTEPTLTICIELMEEPERSALEILRDKLLAVVAELRNINQLNQQLLQQSLQFVNMTLDMIMPKRQEVNYRKPNMAPSSYEGSRSLFDSKA</sequence>
<dbReference type="InterPro" id="IPR036679">
    <property type="entry name" value="FlgN-like_sf"/>
</dbReference>
<dbReference type="SUPFAM" id="SSF140566">
    <property type="entry name" value="FlgN-like"/>
    <property type="match status" value="1"/>
</dbReference>
<gene>
    <name evidence="3" type="ORF">HNR31_001390</name>
</gene>
<organism evidence="3 4">
    <name type="scientific">Thermaerobacillus caldiproteolyticus</name>
    <dbReference type="NCBI Taxonomy" id="247480"/>
    <lineage>
        <taxon>Bacteria</taxon>
        <taxon>Bacillati</taxon>
        <taxon>Bacillota</taxon>
        <taxon>Bacilli</taxon>
        <taxon>Bacillales</taxon>
        <taxon>Anoxybacillaceae</taxon>
        <taxon>Thermaerobacillus</taxon>
    </lineage>
</organism>
<dbReference type="Gene3D" id="1.20.58.300">
    <property type="entry name" value="FlgN-like"/>
    <property type="match status" value="1"/>
</dbReference>
<proteinExistence type="predicted"/>
<evidence type="ECO:0000256" key="2">
    <source>
        <dbReference type="SAM" id="MobiDB-lite"/>
    </source>
</evidence>
<feature type="region of interest" description="Disordered" evidence="2">
    <location>
        <begin position="145"/>
        <end position="164"/>
    </location>
</feature>
<comment type="caution">
    <text evidence="3">The sequence shown here is derived from an EMBL/GenBank/DDBJ whole genome shotgun (WGS) entry which is preliminary data.</text>
</comment>
<keyword evidence="3" id="KW-0966">Cell projection</keyword>
<keyword evidence="3" id="KW-0969">Cilium</keyword>
<dbReference type="GO" id="GO:0044780">
    <property type="term" value="P:bacterial-type flagellum assembly"/>
    <property type="evidence" value="ECO:0007669"/>
    <property type="project" value="InterPro"/>
</dbReference>
<reference evidence="3 4" key="1">
    <citation type="submission" date="2020-07" db="EMBL/GenBank/DDBJ databases">
        <title>Genomic Encyclopedia of Type Strains, Phase IV (KMG-IV): sequencing the most valuable type-strain genomes for metagenomic binning, comparative biology and taxonomic classification.</title>
        <authorList>
            <person name="Goeker M."/>
        </authorList>
    </citation>
    <scope>NUCLEOTIDE SEQUENCE [LARGE SCALE GENOMIC DNA]</scope>
    <source>
        <strain evidence="3 4">DSM 15730</strain>
    </source>
</reference>
<dbReference type="AlphaFoldDB" id="A0A7V9Z630"/>
<keyword evidence="3" id="KW-0282">Flagellum</keyword>